<name>A0ABV5ABR8_9BACL</name>
<dbReference type="RefSeq" id="WP_275475235.1">
    <property type="nucleotide sequence ID" value="NZ_CP162940.1"/>
</dbReference>
<feature type="transmembrane region" description="Helical" evidence="2">
    <location>
        <begin position="101"/>
        <end position="120"/>
    </location>
</feature>
<feature type="transmembrane region" description="Helical" evidence="2">
    <location>
        <begin position="325"/>
        <end position="346"/>
    </location>
</feature>
<dbReference type="EMBL" id="JBDXSU010000003">
    <property type="protein sequence ID" value="MFB5189718.1"/>
    <property type="molecule type" value="Genomic_DNA"/>
</dbReference>
<protein>
    <submittedName>
        <fullName evidence="3">Benzoate/H(+) symporter BenE family transporter</fullName>
    </submittedName>
</protein>
<dbReference type="PANTHER" id="PTHR30199">
    <property type="entry name" value="MFS FAMILY TRANSPORTER, PREDICTED SUBSTRATE BENZOATE"/>
    <property type="match status" value="1"/>
</dbReference>
<keyword evidence="2" id="KW-1133">Transmembrane helix</keyword>
<sequence length="424" mass="44410">MLAQTMREFPKNVSLGSLSNGLIAWLFGVTGPLLIVLQAATQGHLTPSEVTSWIFGIYVIPGLMTLLQAFVFRQPIGYAFSIPGAVLIGATLVHHSYAQVIGAYIVAGLIILLLGISGVVERVMRVLPMPVMMGMVSGVLLPFGVGLFKAVVANPMLNGIPLVVFLLLSFAPGIAKKFPPILGAVIATGIVLVLAHEVHAQGVSFGVAAPHLYKPAWSVSTMGQLVLPLVLTVVAIQNAQGIAVLKSEDYTPPINSMTRWSGIGSIVNAFLGAHTSCIAGPMTALLAGSESGRKEAKYTAAVMLGVLSVLFGLFAPLAASIPHMIPTSTIQMLGGIAMISVLTDSLHMSFVAKFKKSALFSFMITVSGVTIAHIGAPFWGLVGGTCVSFLLEKDDYKKVQVREPSLPRGSSPGPDGGESAIETN</sequence>
<dbReference type="InterPro" id="IPR004711">
    <property type="entry name" value="Benzoate_Transporter"/>
</dbReference>
<feature type="transmembrane region" description="Helical" evidence="2">
    <location>
        <begin position="178"/>
        <end position="196"/>
    </location>
</feature>
<evidence type="ECO:0000313" key="3">
    <source>
        <dbReference type="EMBL" id="MFB5189718.1"/>
    </source>
</evidence>
<gene>
    <name evidence="3" type="ORF">KKP3000_002995</name>
</gene>
<keyword evidence="2" id="KW-0472">Membrane</keyword>
<keyword evidence="2" id="KW-0812">Transmembrane</keyword>
<feature type="transmembrane region" description="Helical" evidence="2">
    <location>
        <begin position="358"/>
        <end position="382"/>
    </location>
</feature>
<proteinExistence type="predicted"/>
<evidence type="ECO:0000256" key="1">
    <source>
        <dbReference type="SAM" id="MobiDB-lite"/>
    </source>
</evidence>
<accession>A0ABV5ABR8</accession>
<keyword evidence="4" id="KW-1185">Reference proteome</keyword>
<feature type="transmembrane region" description="Helical" evidence="2">
    <location>
        <begin position="21"/>
        <end position="40"/>
    </location>
</feature>
<feature type="transmembrane region" description="Helical" evidence="2">
    <location>
        <begin position="151"/>
        <end position="171"/>
    </location>
</feature>
<dbReference type="PANTHER" id="PTHR30199:SF0">
    <property type="entry name" value="INNER MEMBRANE PROTEIN YDCO"/>
    <property type="match status" value="1"/>
</dbReference>
<feature type="transmembrane region" description="Helical" evidence="2">
    <location>
        <begin position="127"/>
        <end position="145"/>
    </location>
</feature>
<dbReference type="Pfam" id="PF03594">
    <property type="entry name" value="BenE"/>
    <property type="match status" value="1"/>
</dbReference>
<evidence type="ECO:0000313" key="4">
    <source>
        <dbReference type="Proteomes" id="UP001579974"/>
    </source>
</evidence>
<feature type="transmembrane region" description="Helical" evidence="2">
    <location>
        <begin position="78"/>
        <end position="95"/>
    </location>
</feature>
<feature type="region of interest" description="Disordered" evidence="1">
    <location>
        <begin position="401"/>
        <end position="424"/>
    </location>
</feature>
<feature type="transmembrane region" description="Helical" evidence="2">
    <location>
        <begin position="52"/>
        <end position="71"/>
    </location>
</feature>
<dbReference type="Proteomes" id="UP001579974">
    <property type="component" value="Unassembled WGS sequence"/>
</dbReference>
<evidence type="ECO:0000256" key="2">
    <source>
        <dbReference type="SAM" id="Phobius"/>
    </source>
</evidence>
<comment type="caution">
    <text evidence="3">The sequence shown here is derived from an EMBL/GenBank/DDBJ whole genome shotgun (WGS) entry which is preliminary data.</text>
</comment>
<organism evidence="3 4">
    <name type="scientific">Alicyclobacillus fastidiosus</name>
    <dbReference type="NCBI Taxonomy" id="392011"/>
    <lineage>
        <taxon>Bacteria</taxon>
        <taxon>Bacillati</taxon>
        <taxon>Bacillota</taxon>
        <taxon>Bacilli</taxon>
        <taxon>Bacillales</taxon>
        <taxon>Alicyclobacillaceae</taxon>
        <taxon>Alicyclobacillus</taxon>
    </lineage>
</organism>
<reference evidence="3 4" key="1">
    <citation type="journal article" date="2024" name="Int. J. Mol. Sci.">
        <title>Exploration of Alicyclobacillus spp. Genome in Search of Antibiotic Resistance.</title>
        <authorList>
            <person name="Bucka-Kolendo J."/>
            <person name="Kiousi D.E."/>
            <person name="Dekowska A."/>
            <person name="Mikolajczuk-Szczyrba A."/>
            <person name="Karadedos D.M."/>
            <person name="Michael P."/>
            <person name="Galanis A."/>
            <person name="Sokolowska B."/>
        </authorList>
    </citation>
    <scope>NUCLEOTIDE SEQUENCE [LARGE SCALE GENOMIC DNA]</scope>
    <source>
        <strain evidence="3 4">KKP 3000</strain>
    </source>
</reference>
<feature type="transmembrane region" description="Helical" evidence="2">
    <location>
        <begin position="298"/>
        <end position="319"/>
    </location>
</feature>
<feature type="transmembrane region" description="Helical" evidence="2">
    <location>
        <begin position="216"/>
        <end position="236"/>
    </location>
</feature>